<accession>A0ABV1M9E3</accession>
<dbReference type="SUPFAM" id="SSF53448">
    <property type="entry name" value="Nucleotide-diphospho-sugar transferases"/>
    <property type="match status" value="1"/>
</dbReference>
<dbReference type="Proteomes" id="UP001433638">
    <property type="component" value="Unassembled WGS sequence"/>
</dbReference>
<dbReference type="RefSeq" id="WP_349590041.1">
    <property type="nucleotide sequence ID" value="NZ_JBEFLD010000009.1"/>
</dbReference>
<keyword evidence="3" id="KW-1185">Reference proteome</keyword>
<organism evidence="2 3">
    <name type="scientific">Vogesella oryzagri</name>
    <dbReference type="NCBI Taxonomy" id="3160864"/>
    <lineage>
        <taxon>Bacteria</taxon>
        <taxon>Pseudomonadati</taxon>
        <taxon>Pseudomonadota</taxon>
        <taxon>Betaproteobacteria</taxon>
        <taxon>Neisseriales</taxon>
        <taxon>Chromobacteriaceae</taxon>
        <taxon>Vogesella</taxon>
    </lineage>
</organism>
<evidence type="ECO:0000259" key="1">
    <source>
        <dbReference type="Pfam" id="PF00535"/>
    </source>
</evidence>
<feature type="domain" description="Glycosyltransferase 2-like" evidence="1">
    <location>
        <begin position="10"/>
        <end position="139"/>
    </location>
</feature>
<protein>
    <submittedName>
        <fullName evidence="2">Glycosyltransferase family 2 protein</fullName>
    </submittedName>
</protein>
<dbReference type="Gene3D" id="3.90.550.10">
    <property type="entry name" value="Spore Coat Polysaccharide Biosynthesis Protein SpsA, Chain A"/>
    <property type="match status" value="1"/>
</dbReference>
<gene>
    <name evidence="2" type="ORF">ABNW52_16210</name>
</gene>
<dbReference type="InterPro" id="IPR029044">
    <property type="entry name" value="Nucleotide-diphossugar_trans"/>
</dbReference>
<name>A0ABV1M9E3_9NEIS</name>
<dbReference type="CDD" id="cd04179">
    <property type="entry name" value="DPM_DPG-synthase_like"/>
    <property type="match status" value="1"/>
</dbReference>
<proteinExistence type="predicted"/>
<dbReference type="Pfam" id="PF00535">
    <property type="entry name" value="Glycos_transf_2"/>
    <property type="match status" value="1"/>
</dbReference>
<evidence type="ECO:0000313" key="2">
    <source>
        <dbReference type="EMBL" id="MEQ6292160.1"/>
    </source>
</evidence>
<reference evidence="2" key="1">
    <citation type="submission" date="2024-06" db="EMBL/GenBank/DDBJ databases">
        <title>Genome sequence of Vogesella sp. MAHUQ-64.</title>
        <authorList>
            <person name="Huq M.A."/>
        </authorList>
    </citation>
    <scope>NUCLEOTIDE SEQUENCE</scope>
    <source>
        <strain evidence="2">MAHUQ-64</strain>
    </source>
</reference>
<dbReference type="PANTHER" id="PTHR48090">
    <property type="entry name" value="UNDECAPRENYL-PHOSPHATE 4-DEOXY-4-FORMAMIDO-L-ARABINOSE TRANSFERASE-RELATED"/>
    <property type="match status" value="1"/>
</dbReference>
<dbReference type="PANTHER" id="PTHR48090:SF7">
    <property type="entry name" value="RFBJ PROTEIN"/>
    <property type="match status" value="1"/>
</dbReference>
<evidence type="ECO:0000313" key="3">
    <source>
        <dbReference type="Proteomes" id="UP001433638"/>
    </source>
</evidence>
<dbReference type="InterPro" id="IPR050256">
    <property type="entry name" value="Glycosyltransferase_2"/>
</dbReference>
<dbReference type="EMBL" id="JBEFLD010000009">
    <property type="protein sequence ID" value="MEQ6292160.1"/>
    <property type="molecule type" value="Genomic_DNA"/>
</dbReference>
<sequence length="257" mass="29061">MPISSTTHVVLIPSYNPGRKVFDTVRAARAQWSPVWVIVDGSNDGSEQTLLQMAAEDEGLQVFVLPENRGKGAAVLHGLEQAARLGFSHVLCMDSDGQHPAEQIPAFMARSQQQPQAMVLGLPVFDASAPSLRVKGRKISNWWANLETLWMGIGDSLFGFRVYPVAPLRQIMQRQRWMRRFDFDPEAVVRLCWHGVPPVNLPSPVKYFQAEEGGVSHFNYWRDNRLLTWMHIRLMFGFALRLPLLLWRRLVGNGAAC</sequence>
<dbReference type="InterPro" id="IPR001173">
    <property type="entry name" value="Glyco_trans_2-like"/>
</dbReference>
<comment type="caution">
    <text evidence="2">The sequence shown here is derived from an EMBL/GenBank/DDBJ whole genome shotgun (WGS) entry which is preliminary data.</text>
</comment>